<sequence length="178" mass="19683">MCTCVLPETRTGNDISPALSAVTVLSSPIAYFAPGRRRELGCLIPWPSTSSARTMPKLTRLFAAYKGTLTPVQRNTMSGGVTVNDVLMHAGVPGTPFGGVGESGMGYYHGKHRFLAFTHTRIFVLPSTWLDRLMSFRYPPFDVRHSSKLAVKNRLGFKKGKTMEDQRIKPWPPRKTAA</sequence>
<dbReference type="GO" id="GO:0006081">
    <property type="term" value="P:aldehyde metabolic process"/>
    <property type="evidence" value="ECO:0007669"/>
    <property type="project" value="InterPro"/>
</dbReference>
<dbReference type="EMBL" id="MU839033">
    <property type="protein sequence ID" value="KAK1762777.1"/>
    <property type="molecule type" value="Genomic_DNA"/>
</dbReference>
<dbReference type="GO" id="GO:0004029">
    <property type="term" value="F:aldehyde dehydrogenase (NAD+) activity"/>
    <property type="evidence" value="ECO:0007669"/>
    <property type="project" value="TreeGrafter"/>
</dbReference>
<gene>
    <name evidence="2" type="ORF">QBC33DRAFT_519165</name>
</gene>
<dbReference type="GO" id="GO:0005737">
    <property type="term" value="C:cytoplasm"/>
    <property type="evidence" value="ECO:0007669"/>
    <property type="project" value="TreeGrafter"/>
</dbReference>
<comment type="caution">
    <text evidence="2">The sequence shown here is derived from an EMBL/GenBank/DDBJ whole genome shotgun (WGS) entry which is preliminary data.</text>
</comment>
<accession>A0AAJ0FD34</accession>
<evidence type="ECO:0000313" key="2">
    <source>
        <dbReference type="EMBL" id="KAK1762777.1"/>
    </source>
</evidence>
<dbReference type="PANTHER" id="PTHR43570">
    <property type="entry name" value="ALDEHYDE DEHYDROGENASE"/>
    <property type="match status" value="1"/>
</dbReference>
<dbReference type="Proteomes" id="UP001244011">
    <property type="component" value="Unassembled WGS sequence"/>
</dbReference>
<keyword evidence="3" id="KW-1185">Reference proteome</keyword>
<dbReference type="PANTHER" id="PTHR43570:SF16">
    <property type="entry name" value="ALDEHYDE DEHYDROGENASE TYPE III, ISOFORM Q"/>
    <property type="match status" value="1"/>
</dbReference>
<dbReference type="InterPro" id="IPR012394">
    <property type="entry name" value="Aldehyde_DH_NAD(P)"/>
</dbReference>
<organism evidence="2 3">
    <name type="scientific">Phialemonium atrogriseum</name>
    <dbReference type="NCBI Taxonomy" id="1093897"/>
    <lineage>
        <taxon>Eukaryota</taxon>
        <taxon>Fungi</taxon>
        <taxon>Dikarya</taxon>
        <taxon>Ascomycota</taxon>
        <taxon>Pezizomycotina</taxon>
        <taxon>Sordariomycetes</taxon>
        <taxon>Sordariomycetidae</taxon>
        <taxon>Cephalothecales</taxon>
        <taxon>Cephalothecaceae</taxon>
        <taxon>Phialemonium</taxon>
    </lineage>
</organism>
<evidence type="ECO:0000256" key="1">
    <source>
        <dbReference type="ARBA" id="ARBA00023002"/>
    </source>
</evidence>
<evidence type="ECO:0008006" key="4">
    <source>
        <dbReference type="Google" id="ProtNLM"/>
    </source>
</evidence>
<dbReference type="AlphaFoldDB" id="A0AAJ0FD34"/>
<proteinExistence type="predicted"/>
<dbReference type="InterPro" id="IPR016163">
    <property type="entry name" value="Ald_DH_C"/>
</dbReference>
<protein>
    <recommendedName>
        <fullName evidence="4">Aldehyde dehydrogenase domain-containing protein</fullName>
    </recommendedName>
</protein>
<dbReference type="InterPro" id="IPR016162">
    <property type="entry name" value="Ald_DH_N"/>
</dbReference>
<dbReference type="GeneID" id="85309467"/>
<dbReference type="RefSeq" id="XP_060278990.1">
    <property type="nucleotide sequence ID" value="XM_060426280.1"/>
</dbReference>
<dbReference type="Gene3D" id="3.40.605.10">
    <property type="entry name" value="Aldehyde Dehydrogenase, Chain A, domain 1"/>
    <property type="match status" value="1"/>
</dbReference>
<dbReference type="Gene3D" id="3.40.309.10">
    <property type="entry name" value="Aldehyde Dehydrogenase, Chain A, domain 2"/>
    <property type="match status" value="1"/>
</dbReference>
<reference evidence="2" key="1">
    <citation type="submission" date="2023-06" db="EMBL/GenBank/DDBJ databases">
        <title>Genome-scale phylogeny and comparative genomics of the fungal order Sordariales.</title>
        <authorList>
            <consortium name="Lawrence Berkeley National Laboratory"/>
            <person name="Hensen N."/>
            <person name="Bonometti L."/>
            <person name="Westerberg I."/>
            <person name="Brannstrom I.O."/>
            <person name="Guillou S."/>
            <person name="Cros-Aarteil S."/>
            <person name="Calhoun S."/>
            <person name="Haridas S."/>
            <person name="Kuo A."/>
            <person name="Mondo S."/>
            <person name="Pangilinan J."/>
            <person name="Riley R."/>
            <person name="Labutti K."/>
            <person name="Andreopoulos B."/>
            <person name="Lipzen A."/>
            <person name="Chen C."/>
            <person name="Yanf M."/>
            <person name="Daum C."/>
            <person name="Ng V."/>
            <person name="Clum A."/>
            <person name="Steindorff A."/>
            <person name="Ohm R."/>
            <person name="Martin F."/>
            <person name="Silar P."/>
            <person name="Natvig D."/>
            <person name="Lalanne C."/>
            <person name="Gautier V."/>
            <person name="Ament-Velasquez S.L."/>
            <person name="Kruys A."/>
            <person name="Hutchinson M.I."/>
            <person name="Powell A.J."/>
            <person name="Barry K."/>
            <person name="Miller A.N."/>
            <person name="Grigoriev I.V."/>
            <person name="Debuchy R."/>
            <person name="Gladieux P."/>
            <person name="Thoren M.H."/>
            <person name="Johannesson H."/>
        </authorList>
    </citation>
    <scope>NUCLEOTIDE SEQUENCE</scope>
    <source>
        <strain evidence="2">8032-3</strain>
    </source>
</reference>
<dbReference type="InterPro" id="IPR016161">
    <property type="entry name" value="Ald_DH/histidinol_DH"/>
</dbReference>
<dbReference type="SUPFAM" id="SSF53720">
    <property type="entry name" value="ALDH-like"/>
    <property type="match status" value="1"/>
</dbReference>
<keyword evidence="1" id="KW-0560">Oxidoreductase</keyword>
<evidence type="ECO:0000313" key="3">
    <source>
        <dbReference type="Proteomes" id="UP001244011"/>
    </source>
</evidence>
<name>A0AAJ0FD34_9PEZI</name>